<evidence type="ECO:0000256" key="1">
    <source>
        <dbReference type="SAM" id="Phobius"/>
    </source>
</evidence>
<sequence>MAENLGVGIQVSENCLRIAKIKTSDKSTSLLNACEFELPISQNDKFSEETATKFCDFLQGQNVKISSAVIGISGENVNIRYVKIPPGCPVDRIQHLVEMDVEQISEKSRTSLSYDFTVATIPQKAPVAIVVMVRNSFLDLLSDFFKKAKVKIDFFVPCAFGLYQFFLKYHDIQPQKKYCLVDVDRHNLNLAVLDFNELWFMRNLNINDGQDASFETKDDYKLVEIDLTSDDSEEEIEETVSTPSPISGRAVPDLIDASIKFAALQTSVNLQVDQLFLSGERSRERSLRESVLKKIGCPVVHLSVKALETHNLPGASGPFFQKFSHNFFVPIGIAKIHANKKDSIIQIVSERKKTIEKLIREKLFVYTSVALTLIFVCFSIIYVVTTRNYYENIYQNMEKRYKGYQQREQKIKTTLKQNAVLRDQFSLLHSYVNSNKHFFEMMDFLHSQLPESMYLTELDFNTSYASPTTVRISGVIEESFIDVYTILDDFRSKLKKIPIVTEIKDKDPRLNEEEGKLSFEIEIRVTGK</sequence>
<dbReference type="Proteomes" id="UP000326354">
    <property type="component" value="Chromosome"/>
</dbReference>
<proteinExistence type="predicted"/>
<feature type="transmembrane region" description="Helical" evidence="1">
    <location>
        <begin position="363"/>
        <end position="384"/>
    </location>
</feature>
<keyword evidence="1" id="KW-0472">Membrane</keyword>
<protein>
    <submittedName>
        <fullName evidence="2">Pilus assembly protein PilM</fullName>
    </submittedName>
</protein>
<dbReference type="AlphaFoldDB" id="A0A5S9IK19"/>
<dbReference type="RefSeq" id="WP_151967196.1">
    <property type="nucleotide sequence ID" value="NZ_AP019860.1"/>
</dbReference>
<dbReference type="PANTHER" id="PTHR32432:SF3">
    <property type="entry name" value="ETHANOLAMINE UTILIZATION PROTEIN EUTJ"/>
    <property type="match status" value="1"/>
</dbReference>
<evidence type="ECO:0000313" key="3">
    <source>
        <dbReference type="Proteomes" id="UP000326354"/>
    </source>
</evidence>
<dbReference type="InterPro" id="IPR050696">
    <property type="entry name" value="FtsA/MreB"/>
</dbReference>
<organism evidence="2 3">
    <name type="scientific">Uabimicrobium amorphum</name>
    <dbReference type="NCBI Taxonomy" id="2596890"/>
    <lineage>
        <taxon>Bacteria</taxon>
        <taxon>Pseudomonadati</taxon>
        <taxon>Planctomycetota</taxon>
        <taxon>Candidatus Uabimicrobiia</taxon>
        <taxon>Candidatus Uabimicrobiales</taxon>
        <taxon>Candidatus Uabimicrobiaceae</taxon>
        <taxon>Candidatus Uabimicrobium</taxon>
    </lineage>
</organism>
<dbReference type="KEGG" id="uam:UABAM_01314"/>
<accession>A0A5S9IK19</accession>
<name>A0A5S9IK19_UABAM</name>
<keyword evidence="1" id="KW-1133">Transmembrane helix</keyword>
<dbReference type="Gene3D" id="3.30.420.40">
    <property type="match status" value="2"/>
</dbReference>
<keyword evidence="3" id="KW-1185">Reference proteome</keyword>
<evidence type="ECO:0000313" key="2">
    <source>
        <dbReference type="EMBL" id="BBM82971.1"/>
    </source>
</evidence>
<reference evidence="2 3" key="1">
    <citation type="submission" date="2019-08" db="EMBL/GenBank/DDBJ databases">
        <title>Complete genome sequence of Candidatus Uab amorphum.</title>
        <authorList>
            <person name="Shiratori T."/>
            <person name="Suzuki S."/>
            <person name="Kakizawa Y."/>
            <person name="Ishida K."/>
        </authorList>
    </citation>
    <scope>NUCLEOTIDE SEQUENCE [LARGE SCALE GENOMIC DNA]</scope>
    <source>
        <strain evidence="2 3">SRT547</strain>
    </source>
</reference>
<dbReference type="PANTHER" id="PTHR32432">
    <property type="entry name" value="CELL DIVISION PROTEIN FTSA-RELATED"/>
    <property type="match status" value="1"/>
</dbReference>
<gene>
    <name evidence="2" type="ORF">UABAM_01314</name>
</gene>
<keyword evidence="1" id="KW-0812">Transmembrane</keyword>
<dbReference type="EMBL" id="AP019860">
    <property type="protein sequence ID" value="BBM82971.1"/>
    <property type="molecule type" value="Genomic_DNA"/>
</dbReference>
<dbReference type="Gene3D" id="3.30.1490.300">
    <property type="match status" value="1"/>
</dbReference>